<dbReference type="AlphaFoldDB" id="A0A6F8XSB9"/>
<feature type="domain" description="HTH cro/C1-type" evidence="2">
    <location>
        <begin position="38"/>
        <end position="98"/>
    </location>
</feature>
<dbReference type="GO" id="GO:0043531">
    <property type="term" value="F:ADP binding"/>
    <property type="evidence" value="ECO:0007669"/>
    <property type="project" value="InterPro"/>
</dbReference>
<dbReference type="SUPFAM" id="SSF48452">
    <property type="entry name" value="TPR-like"/>
    <property type="match status" value="1"/>
</dbReference>
<reference evidence="3 4" key="2">
    <citation type="submission" date="2020-03" db="EMBL/GenBank/DDBJ databases">
        <authorList>
            <person name="Ichikawa N."/>
            <person name="Kimura A."/>
            <person name="Kitahashi Y."/>
            <person name="Uohara A."/>
        </authorList>
    </citation>
    <scope>NUCLEOTIDE SEQUENCE [LARGE SCALE GENOMIC DNA]</scope>
    <source>
        <strain evidence="3 4">NBRC 107702</strain>
    </source>
</reference>
<dbReference type="SMART" id="SM00028">
    <property type="entry name" value="TPR"/>
    <property type="match status" value="5"/>
</dbReference>
<proteinExistence type="predicted"/>
<dbReference type="PANTHER" id="PTHR47691">
    <property type="entry name" value="REGULATOR-RELATED"/>
    <property type="match status" value="1"/>
</dbReference>
<reference evidence="3 4" key="1">
    <citation type="submission" date="2020-03" db="EMBL/GenBank/DDBJ databases">
        <title>Whole genome shotgun sequence of Phytohabitans flavus NBRC 107702.</title>
        <authorList>
            <person name="Komaki H."/>
            <person name="Tamura T."/>
        </authorList>
    </citation>
    <scope>NUCLEOTIDE SEQUENCE [LARGE SCALE GENOMIC DNA]</scope>
    <source>
        <strain evidence="3 4">NBRC 107702</strain>
    </source>
</reference>
<dbReference type="Gene3D" id="1.25.40.10">
    <property type="entry name" value="Tetratricopeptide repeat domain"/>
    <property type="match status" value="1"/>
</dbReference>
<dbReference type="InterPro" id="IPR019734">
    <property type="entry name" value="TPR_rpt"/>
</dbReference>
<evidence type="ECO:0000256" key="1">
    <source>
        <dbReference type="PROSITE-ProRule" id="PRU00339"/>
    </source>
</evidence>
<protein>
    <recommendedName>
        <fullName evidence="2">HTH cro/C1-type domain-containing protein</fullName>
    </recommendedName>
</protein>
<keyword evidence="4" id="KW-1185">Reference proteome</keyword>
<evidence type="ECO:0000259" key="2">
    <source>
        <dbReference type="SMART" id="SM00530"/>
    </source>
</evidence>
<dbReference type="PANTHER" id="PTHR47691:SF3">
    <property type="entry name" value="HTH-TYPE TRANSCRIPTIONAL REGULATOR RV0890C-RELATED"/>
    <property type="match status" value="1"/>
</dbReference>
<dbReference type="InterPro" id="IPR027417">
    <property type="entry name" value="P-loop_NTPase"/>
</dbReference>
<dbReference type="Pfam" id="PF13560">
    <property type="entry name" value="HTH_31"/>
    <property type="match status" value="1"/>
</dbReference>
<evidence type="ECO:0000313" key="4">
    <source>
        <dbReference type="Proteomes" id="UP000502508"/>
    </source>
</evidence>
<dbReference type="KEGG" id="pfla:Pflav_030990"/>
<dbReference type="Pfam" id="PF13424">
    <property type="entry name" value="TPR_12"/>
    <property type="match status" value="2"/>
</dbReference>
<dbReference type="Gene3D" id="3.40.50.300">
    <property type="entry name" value="P-loop containing nucleotide triphosphate hydrolases"/>
    <property type="match status" value="1"/>
</dbReference>
<dbReference type="PROSITE" id="PS50005">
    <property type="entry name" value="TPR"/>
    <property type="match status" value="1"/>
</dbReference>
<sequence length="811" mass="88966">MDGERQGVGAAYERVNGLTADAGVDPAAAASPEQYVMLLRQLRDRSGLTYRAIARRADVHGHILPASTLATMLSRATLPRRERVIALLTACDVPIERQALWLAEWFRLAGGQAVPQQVLTEDPGLTAGAVAWPVADAAPVYAMSLPRQLPAGPALFAGRAGELGHLTELMEQRGTLIAAITGAGGVGKTWLALRWAHDNLDRFPDGQLHISLRGFDPSGPPMPPVVAVHTFLQALGVPPGAIPAGLDAQVGLYRTLVAGKRMLIVLDNARDADQVRPLLPGSAECVVIITSRHQLTSLIATDGAHPLTLDLFTPTDAYRLLARRLGERRLAGEPAAVADIVSRCARLPLALALVAARAATHPHRTLAALADELRDGGHRLDALAGDSATDIRTVFSWSYHALTADAARLFRLLGLHCGPDISAPAAASLAGIPARRARELLAELSGAHLIAEHTPRRYTLHDLLRAYATEQAYTHDSDVERRAATGRMVDHYLHHAKTARVLLGPHRDPIALTPPPPHVASETIAGHREALDWFIREHPAIVAAIHTAGDAGFEPYAWELADLIGTFFNRQGHWHDWHSTTQAALRAAQRLHDRRAQANAHCWLAELYAWIGRHDDTSIHLEHARLLYEQLADTAGLAYVYLCRGWVHEPRLRYGDALHDAEEALRLYTAAGHVHGQANALNNVGWYHAQLGNYQQAIVYCQQALTRLQQLGSPVWEARAWDSLGYAHHHLSRYQQATDCYQHAIELFRDLRNRRYEARILNRLGDTHYAAGKTKAAYESWQLAWSILHQLDHPDAPGIRTKLTSLPRLSA</sequence>
<dbReference type="EMBL" id="AP022870">
    <property type="protein sequence ID" value="BCB76689.1"/>
    <property type="molecule type" value="Genomic_DNA"/>
</dbReference>
<evidence type="ECO:0000313" key="3">
    <source>
        <dbReference type="EMBL" id="BCB76689.1"/>
    </source>
</evidence>
<organism evidence="3 4">
    <name type="scientific">Phytohabitans flavus</name>
    <dbReference type="NCBI Taxonomy" id="1076124"/>
    <lineage>
        <taxon>Bacteria</taxon>
        <taxon>Bacillati</taxon>
        <taxon>Actinomycetota</taxon>
        <taxon>Actinomycetes</taxon>
        <taxon>Micromonosporales</taxon>
        <taxon>Micromonosporaceae</taxon>
    </lineage>
</organism>
<dbReference type="Proteomes" id="UP000502508">
    <property type="component" value="Chromosome"/>
</dbReference>
<dbReference type="InterPro" id="IPR011990">
    <property type="entry name" value="TPR-like_helical_dom_sf"/>
</dbReference>
<dbReference type="PRINTS" id="PR00364">
    <property type="entry name" value="DISEASERSIST"/>
</dbReference>
<accession>A0A6F8XSB9</accession>
<dbReference type="SMART" id="SM00530">
    <property type="entry name" value="HTH_XRE"/>
    <property type="match status" value="1"/>
</dbReference>
<dbReference type="RefSeq" id="WP_173036685.1">
    <property type="nucleotide sequence ID" value="NZ_AP022870.1"/>
</dbReference>
<dbReference type="SUPFAM" id="SSF52540">
    <property type="entry name" value="P-loop containing nucleoside triphosphate hydrolases"/>
    <property type="match status" value="1"/>
</dbReference>
<dbReference type="InterPro" id="IPR001387">
    <property type="entry name" value="Cro/C1-type_HTH"/>
</dbReference>
<feature type="repeat" description="TPR" evidence="1">
    <location>
        <begin position="718"/>
        <end position="751"/>
    </location>
</feature>
<dbReference type="CDD" id="cd00093">
    <property type="entry name" value="HTH_XRE"/>
    <property type="match status" value="1"/>
</dbReference>
<keyword evidence="1" id="KW-0802">TPR repeat</keyword>
<gene>
    <name evidence="3" type="ORF">Pflav_030990</name>
</gene>
<name>A0A6F8XSB9_9ACTN</name>